<comment type="catalytic activity">
    <reaction evidence="1 6">
        <text>Hydrolysis of terminal, non-reducing alpha-D-galactose residues in alpha-D-galactosides, including galactose oligosaccharides, galactomannans and galactolipids.</text>
        <dbReference type="EC" id="3.2.1.22"/>
    </reaction>
</comment>
<dbReference type="InterPro" id="IPR002252">
    <property type="entry name" value="Glyco_hydro_36"/>
</dbReference>
<evidence type="ECO:0000313" key="11">
    <source>
        <dbReference type="EMBL" id="CDO17447.1"/>
    </source>
</evidence>
<protein>
    <recommendedName>
        <fullName evidence="3 6">Alpha-galactosidase</fullName>
        <ecNumber evidence="3 6">3.2.1.22</ecNumber>
    </recommendedName>
</protein>
<dbReference type="EMBL" id="CCBC010000130">
    <property type="protein sequence ID" value="CDO17447.1"/>
    <property type="molecule type" value="Genomic_DNA"/>
</dbReference>
<dbReference type="AlphaFoldDB" id="A0A060RG56"/>
<dbReference type="InterPro" id="IPR050985">
    <property type="entry name" value="Alpha-glycosidase_related"/>
</dbReference>
<dbReference type="Gene3D" id="2.60.40.1180">
    <property type="entry name" value="Golgi alpha-mannosidase II"/>
    <property type="match status" value="1"/>
</dbReference>
<evidence type="ECO:0000313" key="12">
    <source>
        <dbReference type="Proteomes" id="UP000027584"/>
    </source>
</evidence>
<feature type="binding site" evidence="8">
    <location>
        <position position="525"/>
    </location>
    <ligand>
        <name>substrate</name>
    </ligand>
</feature>
<evidence type="ECO:0000256" key="5">
    <source>
        <dbReference type="ARBA" id="ARBA00023295"/>
    </source>
</evidence>
<dbReference type="InterPro" id="IPR013780">
    <property type="entry name" value="Glyco_hydro_b"/>
</dbReference>
<comment type="similarity">
    <text evidence="2">Belongs to the glycosyl hydrolase 36 family.</text>
</comment>
<dbReference type="GO" id="GO:0016052">
    <property type="term" value="P:carbohydrate catabolic process"/>
    <property type="evidence" value="ECO:0007669"/>
    <property type="project" value="InterPro"/>
</dbReference>
<feature type="binding site" evidence="8">
    <location>
        <position position="547"/>
    </location>
    <ligand>
        <name>substrate</name>
    </ligand>
</feature>
<dbReference type="Gene3D" id="2.70.98.60">
    <property type="entry name" value="alpha-galactosidase from lactobacil brevis"/>
    <property type="match status" value="1"/>
</dbReference>
<feature type="binding site" evidence="8">
    <location>
        <begin position="475"/>
        <end position="479"/>
    </location>
    <ligand>
        <name>substrate</name>
    </ligand>
</feature>
<dbReference type="Proteomes" id="UP000027584">
    <property type="component" value="Unassembled WGS sequence"/>
</dbReference>
<dbReference type="InterPro" id="IPR000111">
    <property type="entry name" value="Glyco_hydro_27/36_CS"/>
</dbReference>
<dbReference type="Pfam" id="PF16874">
    <property type="entry name" value="Glyco_hydro_36C"/>
    <property type="match status" value="1"/>
</dbReference>
<dbReference type="InterPro" id="IPR038417">
    <property type="entry name" value="Alpga-gal_N_sf"/>
</dbReference>
<evidence type="ECO:0000256" key="8">
    <source>
        <dbReference type="PIRSR" id="PIRSR005536-2"/>
    </source>
</evidence>
<organism evidence="11 12">
    <name type="scientific">Streptococcus gallolyticus</name>
    <dbReference type="NCBI Taxonomy" id="315405"/>
    <lineage>
        <taxon>Bacteria</taxon>
        <taxon>Bacillati</taxon>
        <taxon>Bacillota</taxon>
        <taxon>Bacilli</taxon>
        <taxon>Lactobacillales</taxon>
        <taxon>Streptococcaceae</taxon>
        <taxon>Streptococcus</taxon>
    </lineage>
</organism>
<evidence type="ECO:0000259" key="9">
    <source>
        <dbReference type="Pfam" id="PF16874"/>
    </source>
</evidence>
<dbReference type="GO" id="GO:0004557">
    <property type="term" value="F:alpha-galactosidase activity"/>
    <property type="evidence" value="ECO:0007669"/>
    <property type="project" value="UniProtKB-UniRule"/>
</dbReference>
<dbReference type="PANTHER" id="PTHR43053:SF3">
    <property type="entry name" value="ALPHA-GALACTOSIDASE C-RELATED"/>
    <property type="match status" value="1"/>
</dbReference>
<feature type="active site" description="Proton donor" evidence="7">
    <location>
        <position position="547"/>
    </location>
</feature>
<evidence type="ECO:0000256" key="4">
    <source>
        <dbReference type="ARBA" id="ARBA00022801"/>
    </source>
</evidence>
<dbReference type="InterPro" id="IPR031705">
    <property type="entry name" value="Glyco_hydro_36_C"/>
</dbReference>
<feature type="binding site" evidence="8">
    <location>
        <begin position="365"/>
        <end position="366"/>
    </location>
    <ligand>
        <name>substrate</name>
    </ligand>
</feature>
<dbReference type="PRINTS" id="PR00743">
    <property type="entry name" value="GLHYDRLASE36"/>
</dbReference>
<proteinExistence type="inferred from homology"/>
<evidence type="ECO:0000256" key="3">
    <source>
        <dbReference type="ARBA" id="ARBA00012755"/>
    </source>
</evidence>
<dbReference type="InterPro" id="IPR017853">
    <property type="entry name" value="GH"/>
</dbReference>
<reference evidence="11 12" key="2">
    <citation type="submission" date="2014-05" db="EMBL/GenBank/DDBJ databases">
        <title>Genome sequence of Streptococcus gallolyticus.</title>
        <authorList>
            <person name="Del Campo R."/>
        </authorList>
    </citation>
    <scope>NUCLEOTIDE SEQUENCE [LARGE SCALE GENOMIC DNA]</scope>
    <source>
        <strain evidence="11 12">LMG17956</strain>
    </source>
</reference>
<dbReference type="Pfam" id="PF02065">
    <property type="entry name" value="Melibiase"/>
    <property type="match status" value="1"/>
</dbReference>
<feature type="active site" description="Nucleophile" evidence="7">
    <location>
        <position position="477"/>
    </location>
</feature>
<keyword evidence="4 6" id="KW-0378">Hydrolase</keyword>
<dbReference type="EC" id="3.2.1.22" evidence="3 6"/>
<dbReference type="SUPFAM" id="SSF51445">
    <property type="entry name" value="(Trans)glycosidases"/>
    <property type="match status" value="1"/>
</dbReference>
<dbReference type="Gene3D" id="3.20.20.70">
    <property type="entry name" value="Aldolase class I"/>
    <property type="match status" value="1"/>
</dbReference>
<evidence type="ECO:0000256" key="7">
    <source>
        <dbReference type="PIRSR" id="PIRSR005536-1"/>
    </source>
</evidence>
<evidence type="ECO:0000256" key="6">
    <source>
        <dbReference type="PIRNR" id="PIRNR005536"/>
    </source>
</evidence>
<evidence type="ECO:0000256" key="1">
    <source>
        <dbReference type="ARBA" id="ARBA00001255"/>
    </source>
</evidence>
<comment type="caution">
    <text evidence="11">The sequence shown here is derived from an EMBL/GenBank/DDBJ whole genome shotgun (WGS) entry which is preliminary data.</text>
</comment>
<dbReference type="PROSITE" id="PS00512">
    <property type="entry name" value="ALPHA_GALACTOSIDASE"/>
    <property type="match status" value="1"/>
</dbReference>
<feature type="domain" description="Glycosyl hydrolase family 36 C-terminal" evidence="9">
    <location>
        <begin position="648"/>
        <end position="738"/>
    </location>
</feature>
<evidence type="ECO:0000259" key="10">
    <source>
        <dbReference type="Pfam" id="PF16875"/>
    </source>
</evidence>
<feature type="binding site" evidence="8">
    <location>
        <position position="198"/>
    </location>
    <ligand>
        <name>substrate</name>
    </ligand>
</feature>
<dbReference type="CDD" id="cd14791">
    <property type="entry name" value="GH36"/>
    <property type="match status" value="1"/>
</dbReference>
<dbReference type="PIRSF" id="PIRSF005536">
    <property type="entry name" value="Agal"/>
    <property type="match status" value="1"/>
</dbReference>
<dbReference type="InterPro" id="IPR031704">
    <property type="entry name" value="Glyco_hydro_36_N"/>
</dbReference>
<dbReference type="Pfam" id="PF16875">
    <property type="entry name" value="Glyco_hydro_36N"/>
    <property type="match status" value="1"/>
</dbReference>
<keyword evidence="5 6" id="KW-0326">Glycosidase</keyword>
<sequence>MILINEEELSFHLTNGKVSYVFRVMERTGILEQLYCGPAISDYESFTFLIEREIRPGNNLYMGSSLMSLEHIKQEYPVFGTTDFRYPALEIQYPTGDLISHFRYVGYRIEKGKTVTGALPGTFGNEEDVETLIVCLKDDYADLELELHYAIYANYPIITRQQKIINKDTQTVSIKRFASFSLDLPNENYDWVHLDGAWARENHLSRSSIQKGIQNVSSTRGHSSHVHNPFLAVCSPQTCENSGLVYGFSLIYSGSFLAQIESDNYNTLRIQMGINPFQFDWQLKPGQLFESPEAVLVVSQSGFNGMSQVFHDFYKEHLIRSSWKNKKRPVLLNSWEAMYFDFNQEKILEVAEEASKLGIELFVLDDGWFGKRNSDTGSLGNWTENKEKLPDGLAHLAKAIKEKGMLFGLWFEPEMVSDDTDLFKEHPDWVIGNPEKNISHGRNQFVLDFGNLEVVEAIYGQMAHLLSTVSIDYIKLDMNRYISESFSSHLPGKQQGEVNHRYILGVYSLYEKLNQAFPDVLIESCAGGGARFDPGMLYYSPQIWTSDDTDAVERLTIQWGTSIVYPLSTMSAHVSAVPNHQVARVTSLDMRKDVAMFGVFGYELNPLALTEEEKEAVKAQIKEYHAYQELIQNGIFYRLDLTDKNHVGWLAVNKERTEALVGYYTILAQPNPIYERLKLVGLNPDKAYHILGKDKDEVRYGRDLTSIGIILGKNYIGRENEYWSREMPGDFNGKIYYLQQIDK</sequence>
<dbReference type="PANTHER" id="PTHR43053">
    <property type="entry name" value="GLYCOSIDASE FAMILY 31"/>
    <property type="match status" value="1"/>
</dbReference>
<reference evidence="11 12" key="1">
    <citation type="submission" date="2014-02" db="EMBL/GenBank/DDBJ databases">
        <authorList>
            <person name="Manrique M."/>
        </authorList>
    </citation>
    <scope>NUCLEOTIDE SEQUENCE [LARGE SCALE GENOMIC DNA]</scope>
    <source>
        <strain evidence="11 12">LMG17956</strain>
    </source>
</reference>
<dbReference type="InterPro" id="IPR013785">
    <property type="entry name" value="Aldolase_TIM"/>
</dbReference>
<feature type="binding site" evidence="8">
    <location>
        <position position="442"/>
    </location>
    <ligand>
        <name>substrate</name>
    </ligand>
</feature>
<gene>
    <name evidence="11" type="ORF">BN963_SGAL_00640</name>
</gene>
<evidence type="ECO:0000256" key="2">
    <source>
        <dbReference type="ARBA" id="ARBA00006202"/>
    </source>
</evidence>
<accession>A0A060RG56</accession>
<dbReference type="FunFam" id="3.20.20.70:FF:000118">
    <property type="entry name" value="Alpha-galactosidase"/>
    <property type="match status" value="1"/>
</dbReference>
<feature type="domain" description="Glycosyl hydrolase family 36 N-terminal" evidence="10">
    <location>
        <begin position="30"/>
        <end position="284"/>
    </location>
</feature>
<name>A0A060RG56_9STRE</name>